<name>A0A653BRN6_CALMS</name>
<dbReference type="AlphaFoldDB" id="A0A653BRN6"/>
<evidence type="ECO:0000256" key="1">
    <source>
        <dbReference type="SAM" id="MobiDB-lite"/>
    </source>
</evidence>
<accession>A0A653BRN6</accession>
<feature type="compositionally biased region" description="Basic and acidic residues" evidence="1">
    <location>
        <begin position="83"/>
        <end position="101"/>
    </location>
</feature>
<feature type="compositionally biased region" description="Low complexity" evidence="1">
    <location>
        <begin position="586"/>
        <end position="600"/>
    </location>
</feature>
<proteinExistence type="predicted"/>
<feature type="compositionally biased region" description="Low complexity" evidence="1">
    <location>
        <begin position="794"/>
        <end position="806"/>
    </location>
</feature>
<organism evidence="2 3">
    <name type="scientific">Callosobruchus maculatus</name>
    <name type="common">Southern cowpea weevil</name>
    <name type="synonym">Pulse bruchid</name>
    <dbReference type="NCBI Taxonomy" id="64391"/>
    <lineage>
        <taxon>Eukaryota</taxon>
        <taxon>Metazoa</taxon>
        <taxon>Ecdysozoa</taxon>
        <taxon>Arthropoda</taxon>
        <taxon>Hexapoda</taxon>
        <taxon>Insecta</taxon>
        <taxon>Pterygota</taxon>
        <taxon>Neoptera</taxon>
        <taxon>Endopterygota</taxon>
        <taxon>Coleoptera</taxon>
        <taxon>Polyphaga</taxon>
        <taxon>Cucujiformia</taxon>
        <taxon>Chrysomeloidea</taxon>
        <taxon>Chrysomelidae</taxon>
        <taxon>Bruchinae</taxon>
        <taxon>Bruchini</taxon>
        <taxon>Callosobruchus</taxon>
    </lineage>
</organism>
<feature type="compositionally biased region" description="Basic and acidic residues" evidence="1">
    <location>
        <begin position="728"/>
        <end position="741"/>
    </location>
</feature>
<dbReference type="OrthoDB" id="5822793at2759"/>
<dbReference type="Proteomes" id="UP000410492">
    <property type="component" value="Unassembled WGS sequence"/>
</dbReference>
<reference evidence="2 3" key="1">
    <citation type="submission" date="2019-01" db="EMBL/GenBank/DDBJ databases">
        <authorList>
            <person name="Sayadi A."/>
        </authorList>
    </citation>
    <scope>NUCLEOTIDE SEQUENCE [LARGE SCALE GENOMIC DNA]</scope>
</reference>
<feature type="compositionally biased region" description="Basic and acidic residues" evidence="1">
    <location>
        <begin position="28"/>
        <end position="39"/>
    </location>
</feature>
<sequence>MDESSESSKTSPKPLAFTIDFSSTKNVDTQRQKALAEKLQKRHKRGQSLSKLENLSTAQQPNNPISGNAPRKSSFQSEGYYSSDEKQDKSKSFKETKKHSEMTLLLKHVSDNMTRSFPGENLPVITSPKDFEHKDISSSTIELDMIPFRTKQLAEHNYEHRLSQEYEKLDIGDNNEKEEFIEGTEFDFEKSDTASDTGTYTLDADNYSEDQKARMSIDREFNIEHVSVQKKTEEYIDSLSNTRYKQKTKSDTEKMNTPKYQDLLLDSPKSPTRWKVENPYSVSQKTKKAPSPLMSPTQNLSITQDIEKQQSGSDGEHNKTFTKILLPNPTTGHTKIDKYQDQGSIISVTSSGAFKAKCKKKQILNLTKSEVQVQAYIDDKAHNDNSDRTNKESVKATPKLTANIINVQSIEVKSTLDNDCLCANLVLGKLTNISPKCTSPVTTLPPMVGGKTSPTKIPSPIHTLSHPRSRNSISSLNVEHSDHNFDTDLILRPTQNYINSLQQRLLVDSDPDSDYDVKYGLQLNNTAHLLKQKTSHIRHNSLDDRTMNISNKLEHFQNKNFIGIDQTYTNLFNQYSQNKVIHKIQNSPNNSPIRRSSSFSTKNQFDSPKNTNVQKVSNMTYSPAIQRSASVQRSSSTACIKPNYRPTQASTISNHKKIDRNQFGDTESSSEEDFDKNIQKKKDLSNTSSTRSNRAFSLRRAHADNEHAQMNCPNTPKMKRKVFQPEIKQERAISVDRKPMKTNEVQSRYMLNISKRSTPPPVSKTEVKSSATKTPLPRPQSFTRTDVSRFSMRTNKPTTTSGSSTKTNKKDGKKSSSGGGGGPRSNSSLSSREVEFQNWKRRKSYDPMKAAAEGKRREAAARKTAQQDTLDGLPDRDSQSQESSPSHSGSVHRSQSFHGTAALEQLISSGEEDLTLSADEGFSPPTPSPCELSPARASLRNALWERIRH</sequence>
<feature type="compositionally biased region" description="Low complexity" evidence="1">
    <location>
        <begin position="880"/>
        <end position="896"/>
    </location>
</feature>
<dbReference type="EMBL" id="CAACVG010003959">
    <property type="protein sequence ID" value="VEN38001.1"/>
    <property type="molecule type" value="Genomic_DNA"/>
</dbReference>
<gene>
    <name evidence="2" type="ORF">CALMAC_LOCUS3036</name>
</gene>
<keyword evidence="3" id="KW-1185">Reference proteome</keyword>
<evidence type="ECO:0000313" key="3">
    <source>
        <dbReference type="Proteomes" id="UP000410492"/>
    </source>
</evidence>
<feature type="compositionally biased region" description="Basic and acidic residues" evidence="1">
    <location>
        <begin position="852"/>
        <end position="861"/>
    </location>
</feature>
<evidence type="ECO:0000313" key="2">
    <source>
        <dbReference type="EMBL" id="VEN38001.1"/>
    </source>
</evidence>
<protein>
    <submittedName>
        <fullName evidence="2">Uncharacterized protein</fullName>
    </submittedName>
</protein>
<feature type="compositionally biased region" description="Polar residues" evidence="1">
    <location>
        <begin position="601"/>
        <end position="638"/>
    </location>
</feature>
<feature type="compositionally biased region" description="Polar residues" evidence="1">
    <location>
        <begin position="47"/>
        <end position="80"/>
    </location>
</feature>
<feature type="region of interest" description="Disordered" evidence="1">
    <location>
        <begin position="585"/>
        <end position="675"/>
    </location>
</feature>
<feature type="region of interest" description="Disordered" evidence="1">
    <location>
        <begin position="262"/>
        <end position="297"/>
    </location>
</feature>
<feature type="region of interest" description="Disordered" evidence="1">
    <location>
        <begin position="1"/>
        <end position="101"/>
    </location>
</feature>
<feature type="region of interest" description="Disordered" evidence="1">
    <location>
        <begin position="728"/>
        <end position="934"/>
    </location>
</feature>